<comment type="pathway">
    <text evidence="3">Amino-acid biosynthesis; L-leucine biosynthesis; L-leucine from 3-methyl-2-oxobutanoate: step 2/4.</text>
</comment>
<evidence type="ECO:0000256" key="1">
    <source>
        <dbReference type="ARBA" id="ARBA00000491"/>
    </source>
</evidence>
<dbReference type="Gene3D" id="3.20.19.10">
    <property type="entry name" value="Aconitase, domain 4"/>
    <property type="match status" value="1"/>
</dbReference>
<dbReference type="EMBL" id="AP009180">
    <property type="protein sequence ID" value="BAF35112.1"/>
    <property type="molecule type" value="Genomic_DNA"/>
</dbReference>
<dbReference type="GO" id="GO:0009098">
    <property type="term" value="P:L-leucine biosynthetic process"/>
    <property type="evidence" value="ECO:0007669"/>
    <property type="project" value="UniProtKB-UniPathway"/>
</dbReference>
<dbReference type="InterPro" id="IPR050075">
    <property type="entry name" value="LeuD"/>
</dbReference>
<evidence type="ECO:0000256" key="5">
    <source>
        <dbReference type="ARBA" id="ARBA00011271"/>
    </source>
</evidence>
<protein>
    <recommendedName>
        <fullName evidence="6">3-isopropylmalate dehydratase</fullName>
        <ecNumber evidence="6">4.2.1.33</ecNumber>
    </recommendedName>
</protein>
<dbReference type="OrthoDB" id="9777465at2"/>
<evidence type="ECO:0000256" key="10">
    <source>
        <dbReference type="ARBA" id="ARBA00023304"/>
    </source>
</evidence>
<comment type="catalytic activity">
    <reaction evidence="1">
        <text>(2R,3S)-3-isopropylmalate = (2S)-2-isopropylmalate</text>
        <dbReference type="Rhea" id="RHEA:32287"/>
        <dbReference type="ChEBI" id="CHEBI:1178"/>
        <dbReference type="ChEBI" id="CHEBI:35121"/>
        <dbReference type="EC" id="4.2.1.33"/>
    </reaction>
</comment>
<dbReference type="NCBIfam" id="NF002458">
    <property type="entry name" value="PRK01641.1"/>
    <property type="match status" value="1"/>
</dbReference>
<dbReference type="PANTHER" id="PTHR43345:SF5">
    <property type="entry name" value="3-ISOPROPYLMALATE DEHYDRATASE SMALL SUBUNIT"/>
    <property type="match status" value="1"/>
</dbReference>
<organism evidence="12 13">
    <name type="scientific">Carsonella ruddii (strain PV)</name>
    <dbReference type="NCBI Taxonomy" id="387662"/>
    <lineage>
        <taxon>Bacteria</taxon>
        <taxon>Pseudomonadati</taxon>
        <taxon>Pseudomonadota</taxon>
        <taxon>Gammaproteobacteria</taxon>
        <taxon>Oceanospirillales</taxon>
        <taxon>Halomonadaceae</taxon>
        <taxon>Zymobacter group</taxon>
        <taxon>Candidatus Carsonella</taxon>
    </lineage>
</organism>
<dbReference type="GO" id="GO:0009316">
    <property type="term" value="C:3-isopropylmalate dehydratase complex"/>
    <property type="evidence" value="ECO:0007669"/>
    <property type="project" value="InterPro"/>
</dbReference>
<dbReference type="STRING" id="387662.CRP_081"/>
<gene>
    <name evidence="12" type="ordered locus">CRP_081</name>
</gene>
<comment type="subunit">
    <text evidence="5">Heterodimer of LeuC and LeuD.</text>
</comment>
<dbReference type="Proteomes" id="UP000000777">
    <property type="component" value="Chromosome"/>
</dbReference>
<dbReference type="NCBIfam" id="TIGR00171">
    <property type="entry name" value="leuD"/>
    <property type="match status" value="1"/>
</dbReference>
<evidence type="ECO:0000313" key="12">
    <source>
        <dbReference type="EMBL" id="BAF35112.1"/>
    </source>
</evidence>
<dbReference type="EC" id="4.2.1.33" evidence="6"/>
<evidence type="ECO:0000256" key="3">
    <source>
        <dbReference type="ARBA" id="ARBA00004729"/>
    </source>
</evidence>
<dbReference type="CDD" id="cd01577">
    <property type="entry name" value="IPMI_Swivel"/>
    <property type="match status" value="1"/>
</dbReference>
<dbReference type="InterPro" id="IPR033940">
    <property type="entry name" value="IPMI_Swivel"/>
</dbReference>
<evidence type="ECO:0000256" key="7">
    <source>
        <dbReference type="ARBA" id="ARBA00022430"/>
    </source>
</evidence>
<evidence type="ECO:0000259" key="11">
    <source>
        <dbReference type="Pfam" id="PF00694"/>
    </source>
</evidence>
<dbReference type="InterPro" id="IPR015928">
    <property type="entry name" value="Aconitase/3IPM_dehydase_swvl"/>
</dbReference>
<dbReference type="HOGENOM" id="CLU_081378_0_3_6"/>
<proteinExistence type="inferred from homology"/>
<comment type="similarity">
    <text evidence="4">Belongs to the LeuD family. LeuD type 1 subfamily.</text>
</comment>
<evidence type="ECO:0000256" key="2">
    <source>
        <dbReference type="ARBA" id="ARBA00002695"/>
    </source>
</evidence>
<accession>Q05FQ9</accession>
<dbReference type="PANTHER" id="PTHR43345">
    <property type="entry name" value="3-ISOPROPYLMALATE DEHYDRATASE SMALL SUBUNIT 2-RELATED-RELATED"/>
    <property type="match status" value="1"/>
</dbReference>
<comment type="function">
    <text evidence="2">Catalyzes the isomerization between 2-isopropylmalate and 3-isopropylmalate, via the formation of 2-isopropylmaleate.</text>
</comment>
<dbReference type="AlphaFoldDB" id="Q05FQ9"/>
<feature type="domain" description="Aconitase A/isopropylmalate dehydratase small subunit swivel" evidence="11">
    <location>
        <begin position="11"/>
        <end position="122"/>
    </location>
</feature>
<keyword evidence="10" id="KW-0100">Branched-chain amino acid biosynthesis</keyword>
<evidence type="ECO:0000313" key="13">
    <source>
        <dbReference type="Proteomes" id="UP000000777"/>
    </source>
</evidence>
<evidence type="ECO:0000256" key="6">
    <source>
        <dbReference type="ARBA" id="ARBA00011998"/>
    </source>
</evidence>
<name>Q05FQ9_CARRP</name>
<keyword evidence="9" id="KW-0456">Lyase</keyword>
<reference evidence="12 13" key="1">
    <citation type="journal article" date="2006" name="Science">
        <title>The 160-kilobase genome of the bacterial endosymbiont Carsonella.</title>
        <authorList>
            <person name="Nakabachi A."/>
            <person name="Yamashita A."/>
            <person name="Toh H."/>
            <person name="Ishikawa H."/>
            <person name="Dunbar H."/>
            <person name="Moran N."/>
            <person name="Hattori M."/>
        </authorList>
    </citation>
    <scope>NUCLEOTIDE SEQUENCE [LARGE SCALE GENOMIC DNA]</scope>
    <source>
        <strain evidence="12 13">PV</strain>
    </source>
</reference>
<keyword evidence="7" id="KW-0432">Leucine biosynthesis</keyword>
<dbReference type="KEGG" id="crp:CRP_081"/>
<evidence type="ECO:0000256" key="9">
    <source>
        <dbReference type="ARBA" id="ARBA00023239"/>
    </source>
</evidence>
<evidence type="ECO:0000256" key="4">
    <source>
        <dbReference type="ARBA" id="ARBA00009845"/>
    </source>
</evidence>
<dbReference type="InterPro" id="IPR004431">
    <property type="entry name" value="3-IsopropMal_deHydase_ssu"/>
</dbReference>
<dbReference type="RefSeq" id="WP_011672304.1">
    <property type="nucleotide sequence ID" value="NC_008512.1"/>
</dbReference>
<keyword evidence="8" id="KW-0028">Amino-acid biosynthesis</keyword>
<dbReference type="SUPFAM" id="SSF52016">
    <property type="entry name" value="LeuD/IlvD-like"/>
    <property type="match status" value="1"/>
</dbReference>
<dbReference type="GO" id="GO:0003861">
    <property type="term" value="F:3-isopropylmalate dehydratase activity"/>
    <property type="evidence" value="ECO:0007669"/>
    <property type="project" value="UniProtKB-EC"/>
</dbReference>
<dbReference type="Pfam" id="PF00694">
    <property type="entry name" value="Aconitase_C"/>
    <property type="match status" value="1"/>
</dbReference>
<sequence>MILISKFLILNINNIDTDLIIPKQFLKTIKKTGFYYCLFYDLRYLINQNNIFLNYDFPFNIKKNKNAKILISRKNFGCGSSREHAVWAIKDFGIKIIIAESFSDIFYDNSFKNNLFLIKLKNFEINFIINNYEINIIYINIKNQFLKFNNKLFYFNINNLYKNILLSNFSIIDFLLEKKDIIFLFYKR</sequence>
<dbReference type="UniPathway" id="UPA00048">
    <property type="reaction ID" value="UER00071"/>
</dbReference>
<evidence type="ECO:0000256" key="8">
    <source>
        <dbReference type="ARBA" id="ARBA00022605"/>
    </source>
</evidence>
<dbReference type="InterPro" id="IPR000573">
    <property type="entry name" value="AconitaseA/IPMdHydase_ssu_swvl"/>
</dbReference>